<feature type="domain" description="DUF2147" evidence="2">
    <location>
        <begin position="26"/>
        <end position="142"/>
    </location>
</feature>
<protein>
    <submittedName>
        <fullName evidence="3">DUF2147 domain-containing protein</fullName>
    </submittedName>
</protein>
<dbReference type="Proteomes" id="UP000664034">
    <property type="component" value="Unassembled WGS sequence"/>
</dbReference>
<dbReference type="InterPro" id="IPR019223">
    <property type="entry name" value="DUF2147"/>
</dbReference>
<feature type="signal peptide" evidence="1">
    <location>
        <begin position="1"/>
        <end position="19"/>
    </location>
</feature>
<name>A0A939GMR2_9BACT</name>
<evidence type="ECO:0000313" key="4">
    <source>
        <dbReference type="Proteomes" id="UP000664034"/>
    </source>
</evidence>
<keyword evidence="4" id="KW-1185">Reference proteome</keyword>
<reference evidence="3" key="1">
    <citation type="submission" date="2021-03" db="EMBL/GenBank/DDBJ databases">
        <title>Fibrella sp. HMF5335 genome sequencing and assembly.</title>
        <authorList>
            <person name="Kang H."/>
            <person name="Kim H."/>
            <person name="Bae S."/>
            <person name="Joh K."/>
        </authorList>
    </citation>
    <scope>NUCLEOTIDE SEQUENCE</scope>
    <source>
        <strain evidence="3">HMF5335</strain>
    </source>
</reference>
<evidence type="ECO:0000313" key="3">
    <source>
        <dbReference type="EMBL" id="MBO0939287.1"/>
    </source>
</evidence>
<comment type="caution">
    <text evidence="3">The sequence shown here is derived from an EMBL/GenBank/DDBJ whole genome shotgun (WGS) entry which is preliminary data.</text>
</comment>
<organism evidence="3 4">
    <name type="scientific">Fibrella rubiginis</name>
    <dbReference type="NCBI Taxonomy" id="2817060"/>
    <lineage>
        <taxon>Bacteria</taxon>
        <taxon>Pseudomonadati</taxon>
        <taxon>Bacteroidota</taxon>
        <taxon>Cytophagia</taxon>
        <taxon>Cytophagales</taxon>
        <taxon>Spirosomataceae</taxon>
        <taxon>Fibrella</taxon>
    </lineage>
</organism>
<gene>
    <name evidence="3" type="ORF">J2I47_22225</name>
</gene>
<dbReference type="EMBL" id="JAFMYV010000013">
    <property type="protein sequence ID" value="MBO0939287.1"/>
    <property type="molecule type" value="Genomic_DNA"/>
</dbReference>
<evidence type="ECO:0000256" key="1">
    <source>
        <dbReference type="SAM" id="SignalP"/>
    </source>
</evidence>
<evidence type="ECO:0000259" key="2">
    <source>
        <dbReference type="Pfam" id="PF09917"/>
    </source>
</evidence>
<dbReference type="PANTHER" id="PTHR36919:SF2">
    <property type="entry name" value="BLL6627 PROTEIN"/>
    <property type="match status" value="1"/>
</dbReference>
<sequence>MIALLLSGLSILTSFTSTAVENRIVGIWQSVDNDLRVEMYAHNGQYNGRLAWFLCADDDPPMAAQLDTENPNPALRSRPWLGMNIVEQLTYTGHDEWSGGKVYDPNSGHTFEATVRLTNPDRLIVRGFWKTPLFGRNMQFHRIAPGEKQPGELSAKK</sequence>
<dbReference type="RefSeq" id="WP_207366814.1">
    <property type="nucleotide sequence ID" value="NZ_JAFMYV010000013.1"/>
</dbReference>
<feature type="chain" id="PRO_5038034891" evidence="1">
    <location>
        <begin position="20"/>
        <end position="157"/>
    </location>
</feature>
<dbReference type="Pfam" id="PF09917">
    <property type="entry name" value="DUF2147"/>
    <property type="match status" value="1"/>
</dbReference>
<accession>A0A939GMR2</accession>
<dbReference type="AlphaFoldDB" id="A0A939GMR2"/>
<proteinExistence type="predicted"/>
<keyword evidence="1" id="KW-0732">Signal</keyword>
<dbReference type="Gene3D" id="2.40.128.520">
    <property type="match status" value="1"/>
</dbReference>
<dbReference type="PANTHER" id="PTHR36919">
    <property type="entry name" value="BLR1215 PROTEIN"/>
    <property type="match status" value="1"/>
</dbReference>